<sequence>MDCCLQASEMIVKSVIASIFLIVNKMMIGFFKYAFAKAIS</sequence>
<gene>
    <name evidence="2" type="ORF">JCM19294_2591</name>
</gene>
<evidence type="ECO:0000313" key="3">
    <source>
        <dbReference type="Proteomes" id="UP000029221"/>
    </source>
</evidence>
<evidence type="ECO:0000256" key="1">
    <source>
        <dbReference type="SAM" id="Phobius"/>
    </source>
</evidence>
<dbReference type="AlphaFoldDB" id="A0A090PY77"/>
<comment type="caution">
    <text evidence="2">The sequence shown here is derived from an EMBL/GenBank/DDBJ whole genome shotgun (WGS) entry which is preliminary data.</text>
</comment>
<name>A0A090PY77_9FLAO</name>
<feature type="transmembrane region" description="Helical" evidence="1">
    <location>
        <begin position="15"/>
        <end position="35"/>
    </location>
</feature>
<keyword evidence="3" id="KW-1185">Reference proteome</keyword>
<protein>
    <submittedName>
        <fullName evidence="2">Uncharacterized protein</fullName>
    </submittedName>
</protein>
<evidence type="ECO:0000313" key="2">
    <source>
        <dbReference type="EMBL" id="GAK95809.1"/>
    </source>
</evidence>
<keyword evidence="1" id="KW-1133">Transmembrane helix</keyword>
<organism evidence="2 3">
    <name type="scientific">Nonlabens tegetincola</name>
    <dbReference type="NCBI Taxonomy" id="323273"/>
    <lineage>
        <taxon>Bacteria</taxon>
        <taxon>Pseudomonadati</taxon>
        <taxon>Bacteroidota</taxon>
        <taxon>Flavobacteriia</taxon>
        <taxon>Flavobacteriales</taxon>
        <taxon>Flavobacteriaceae</taxon>
        <taxon>Nonlabens</taxon>
    </lineage>
</organism>
<reference evidence="2" key="1">
    <citation type="journal article" date="2014" name="Genome Announc.">
        <title>Draft Genome Sequences of Marine Flavobacterium Nonlabens Strains NR17, NR24, NR27, NR32, NR33, and Ara13.</title>
        <authorList>
            <person name="Nakanishi M."/>
            <person name="Meirelles P."/>
            <person name="Suzuki R."/>
            <person name="Takatani N."/>
            <person name="Mino S."/>
            <person name="Suda W."/>
            <person name="Oshima K."/>
            <person name="Hattori M."/>
            <person name="Ohkuma M."/>
            <person name="Hosokawa M."/>
            <person name="Miyashita K."/>
            <person name="Thompson F.L."/>
            <person name="Niwa A."/>
            <person name="Sawabe T."/>
            <person name="Sawabe T."/>
        </authorList>
    </citation>
    <scope>NUCLEOTIDE SEQUENCE [LARGE SCALE GENOMIC DNA]</scope>
    <source>
        <strain evidence="2">JCM 19294</strain>
    </source>
</reference>
<keyword evidence="1" id="KW-0812">Transmembrane</keyword>
<accession>A0A090PY77</accession>
<dbReference type="Proteomes" id="UP000029221">
    <property type="component" value="Unassembled WGS sequence"/>
</dbReference>
<dbReference type="EMBL" id="BBML01000001">
    <property type="protein sequence ID" value="GAK95809.1"/>
    <property type="molecule type" value="Genomic_DNA"/>
</dbReference>
<keyword evidence="1" id="KW-0472">Membrane</keyword>
<proteinExistence type="predicted"/>